<evidence type="ECO:0000256" key="1">
    <source>
        <dbReference type="SAM" id="Phobius"/>
    </source>
</evidence>
<reference evidence="2 3" key="1">
    <citation type="submission" date="2016-10" db="EMBL/GenBank/DDBJ databases">
        <authorList>
            <person name="de Groot N.N."/>
        </authorList>
    </citation>
    <scope>NUCLEOTIDE SEQUENCE [LARGE SCALE GENOMIC DNA]</scope>
    <source>
        <strain evidence="2 3">CPCC 202699</strain>
    </source>
</reference>
<keyword evidence="1" id="KW-1133">Transmembrane helix</keyword>
<sequence>MGARVAETGRGEVNGPEEDQSFNGRLILITVFGFVLLVPPLLSVFNTGAQVFGVPVIWAYLFVVWAVLIGLAAALAGRSG</sequence>
<keyword evidence="3" id="KW-1185">Reference proteome</keyword>
<evidence type="ECO:0000313" key="3">
    <source>
        <dbReference type="Proteomes" id="UP000199515"/>
    </source>
</evidence>
<name>A0A1H3K4I2_9PSEU</name>
<dbReference type="STRING" id="589385.SAMN05421504_105651"/>
<feature type="transmembrane region" description="Helical" evidence="1">
    <location>
        <begin position="57"/>
        <end position="77"/>
    </location>
</feature>
<accession>A0A1H3K4I2</accession>
<evidence type="ECO:0000313" key="2">
    <source>
        <dbReference type="EMBL" id="SDY47071.1"/>
    </source>
</evidence>
<organism evidence="2 3">
    <name type="scientific">Amycolatopsis xylanica</name>
    <dbReference type="NCBI Taxonomy" id="589385"/>
    <lineage>
        <taxon>Bacteria</taxon>
        <taxon>Bacillati</taxon>
        <taxon>Actinomycetota</taxon>
        <taxon>Actinomycetes</taxon>
        <taxon>Pseudonocardiales</taxon>
        <taxon>Pseudonocardiaceae</taxon>
        <taxon>Amycolatopsis</taxon>
    </lineage>
</organism>
<gene>
    <name evidence="2" type="ORF">SAMN05421504_105651</name>
</gene>
<dbReference type="EMBL" id="FNON01000005">
    <property type="protein sequence ID" value="SDY47071.1"/>
    <property type="molecule type" value="Genomic_DNA"/>
</dbReference>
<evidence type="ECO:0008006" key="4">
    <source>
        <dbReference type="Google" id="ProtNLM"/>
    </source>
</evidence>
<keyword evidence="1" id="KW-0812">Transmembrane</keyword>
<keyword evidence="1" id="KW-0472">Membrane</keyword>
<protein>
    <recommendedName>
        <fullName evidence="4">DUF3311 domain-containing protein</fullName>
    </recommendedName>
</protein>
<dbReference type="AlphaFoldDB" id="A0A1H3K4I2"/>
<proteinExistence type="predicted"/>
<feature type="transmembrane region" description="Helical" evidence="1">
    <location>
        <begin position="26"/>
        <end position="45"/>
    </location>
</feature>
<dbReference type="Proteomes" id="UP000199515">
    <property type="component" value="Unassembled WGS sequence"/>
</dbReference>